<dbReference type="Proteomes" id="UP001382904">
    <property type="component" value="Unassembled WGS sequence"/>
</dbReference>
<sequence length="84" mass="8195">MGDVHAECGGPPQQRNAELVVADDGEQGGPCPGRGRGGRGVEGVPGVGDAGRGAVGGLVQGGARVDLDQDLAEHEDVVGVVGVV</sequence>
<protein>
    <submittedName>
        <fullName evidence="2">Uncharacterized protein</fullName>
    </submittedName>
</protein>
<evidence type="ECO:0000313" key="2">
    <source>
        <dbReference type="EMBL" id="MEJ8640660.1"/>
    </source>
</evidence>
<keyword evidence="3" id="KW-1185">Reference proteome</keyword>
<proteinExistence type="predicted"/>
<feature type="compositionally biased region" description="Gly residues" evidence="1">
    <location>
        <begin position="27"/>
        <end position="48"/>
    </location>
</feature>
<accession>A0ABU8TYI6</accession>
<evidence type="ECO:0000256" key="1">
    <source>
        <dbReference type="SAM" id="MobiDB-lite"/>
    </source>
</evidence>
<feature type="region of interest" description="Disordered" evidence="1">
    <location>
        <begin position="23"/>
        <end position="48"/>
    </location>
</feature>
<dbReference type="EMBL" id="JBBKAM010000002">
    <property type="protein sequence ID" value="MEJ8640660.1"/>
    <property type="molecule type" value="Genomic_DNA"/>
</dbReference>
<organism evidence="2 3">
    <name type="scientific">Streptomyces caledonius</name>
    <dbReference type="NCBI Taxonomy" id="3134107"/>
    <lineage>
        <taxon>Bacteria</taxon>
        <taxon>Bacillati</taxon>
        <taxon>Actinomycetota</taxon>
        <taxon>Actinomycetes</taxon>
        <taxon>Kitasatosporales</taxon>
        <taxon>Streptomycetaceae</taxon>
        <taxon>Streptomyces</taxon>
    </lineage>
</organism>
<gene>
    <name evidence="2" type="ORF">WKI68_02790</name>
</gene>
<evidence type="ECO:0000313" key="3">
    <source>
        <dbReference type="Proteomes" id="UP001382904"/>
    </source>
</evidence>
<name>A0ABU8TYI6_9ACTN</name>
<comment type="caution">
    <text evidence="2">The sequence shown here is derived from an EMBL/GenBank/DDBJ whole genome shotgun (WGS) entry which is preliminary data.</text>
</comment>
<reference evidence="2 3" key="1">
    <citation type="submission" date="2024-03" db="EMBL/GenBank/DDBJ databases">
        <title>Novel Streptomyces species of biotechnological and ecological value are a feature of Machair soil.</title>
        <authorList>
            <person name="Prole J.R."/>
            <person name="Goodfellow M."/>
            <person name="Allenby N."/>
            <person name="Ward A.C."/>
        </authorList>
    </citation>
    <scope>NUCLEOTIDE SEQUENCE [LARGE SCALE GENOMIC DNA]</scope>
    <source>
        <strain evidence="2 3">MS1.HAVA.3</strain>
    </source>
</reference>